<dbReference type="EMBL" id="JAUYVI010000001">
    <property type="protein sequence ID" value="MDQ7246616.1"/>
    <property type="molecule type" value="Genomic_DNA"/>
</dbReference>
<keyword evidence="4" id="KW-1185">Reference proteome</keyword>
<name>A0ABU0YFW5_9PROT</name>
<comment type="caution">
    <text evidence="3">The sequence shown here is derived from an EMBL/GenBank/DDBJ whole genome shotgun (WGS) entry which is preliminary data.</text>
</comment>
<dbReference type="Proteomes" id="UP001230156">
    <property type="component" value="Unassembled WGS sequence"/>
</dbReference>
<evidence type="ECO:0000313" key="4">
    <source>
        <dbReference type="Proteomes" id="UP001230156"/>
    </source>
</evidence>
<feature type="region of interest" description="Disordered" evidence="2">
    <location>
        <begin position="75"/>
        <end position="102"/>
    </location>
</feature>
<feature type="coiled-coil region" evidence="1">
    <location>
        <begin position="1"/>
        <end position="35"/>
    </location>
</feature>
<organism evidence="3 4">
    <name type="scientific">Dongia sedimenti</name>
    <dbReference type="NCBI Taxonomy" id="3064282"/>
    <lineage>
        <taxon>Bacteria</taxon>
        <taxon>Pseudomonadati</taxon>
        <taxon>Pseudomonadota</taxon>
        <taxon>Alphaproteobacteria</taxon>
        <taxon>Rhodospirillales</taxon>
        <taxon>Dongiaceae</taxon>
        <taxon>Dongia</taxon>
    </lineage>
</organism>
<evidence type="ECO:0000256" key="2">
    <source>
        <dbReference type="SAM" id="MobiDB-lite"/>
    </source>
</evidence>
<sequence>MHSATEKIDATRDTIAQTEQRILRQRRRVEKMLIERHPADEAQAQLLIMEQSLISMTRFLKNLERDLELDALRGDLASKRSRPARSKPDGRAVSQAGSRPPE</sequence>
<gene>
    <name evidence="3" type="ORF">Q8A70_03015</name>
</gene>
<protein>
    <submittedName>
        <fullName evidence="3">Uncharacterized protein</fullName>
    </submittedName>
</protein>
<keyword evidence="1" id="KW-0175">Coiled coil</keyword>
<evidence type="ECO:0000313" key="3">
    <source>
        <dbReference type="EMBL" id="MDQ7246616.1"/>
    </source>
</evidence>
<dbReference type="RefSeq" id="WP_379954007.1">
    <property type="nucleotide sequence ID" value="NZ_JAUYVI010000001.1"/>
</dbReference>
<evidence type="ECO:0000256" key="1">
    <source>
        <dbReference type="SAM" id="Coils"/>
    </source>
</evidence>
<accession>A0ABU0YFW5</accession>
<proteinExistence type="predicted"/>
<reference evidence="4" key="1">
    <citation type="submission" date="2023-08" db="EMBL/GenBank/DDBJ databases">
        <title>Rhodospirillaceae gen. nov., a novel taxon isolated from the Yangtze River Yuezi River estuary sludge.</title>
        <authorList>
            <person name="Ruan L."/>
        </authorList>
    </citation>
    <scope>NUCLEOTIDE SEQUENCE [LARGE SCALE GENOMIC DNA]</scope>
    <source>
        <strain evidence="4">R-7</strain>
    </source>
</reference>